<protein>
    <recommendedName>
        <fullName evidence="1">diguanylate cyclase</fullName>
        <ecNumber evidence="1">2.7.7.65</ecNumber>
    </recommendedName>
</protein>
<proteinExistence type="predicted"/>
<evidence type="ECO:0000256" key="1">
    <source>
        <dbReference type="ARBA" id="ARBA00012528"/>
    </source>
</evidence>
<feature type="domain" description="GGDEF" evidence="3">
    <location>
        <begin position="188"/>
        <end position="317"/>
    </location>
</feature>
<evidence type="ECO:0000313" key="4">
    <source>
        <dbReference type="EMBL" id="WAJ71478.1"/>
    </source>
</evidence>
<dbReference type="PANTHER" id="PTHR45138:SF9">
    <property type="entry name" value="DIGUANYLATE CYCLASE DGCM-RELATED"/>
    <property type="match status" value="1"/>
</dbReference>
<dbReference type="InterPro" id="IPR000160">
    <property type="entry name" value="GGDEF_dom"/>
</dbReference>
<name>A0ABY7APH9_9ALTE</name>
<evidence type="ECO:0000313" key="5">
    <source>
        <dbReference type="Proteomes" id="UP001163726"/>
    </source>
</evidence>
<comment type="catalytic activity">
    <reaction evidence="2">
        <text>2 GTP = 3',3'-c-di-GMP + 2 diphosphate</text>
        <dbReference type="Rhea" id="RHEA:24898"/>
        <dbReference type="ChEBI" id="CHEBI:33019"/>
        <dbReference type="ChEBI" id="CHEBI:37565"/>
        <dbReference type="ChEBI" id="CHEBI:58805"/>
        <dbReference type="EC" id="2.7.7.65"/>
    </reaction>
</comment>
<dbReference type="Proteomes" id="UP001163726">
    <property type="component" value="Chromosome"/>
</dbReference>
<dbReference type="EMBL" id="CP109965">
    <property type="protein sequence ID" value="WAJ71478.1"/>
    <property type="molecule type" value="Genomic_DNA"/>
</dbReference>
<dbReference type="RefSeq" id="WP_268075994.1">
    <property type="nucleotide sequence ID" value="NZ_CP109965.1"/>
</dbReference>
<dbReference type="PANTHER" id="PTHR45138">
    <property type="entry name" value="REGULATORY COMPONENTS OF SENSORY TRANSDUCTION SYSTEM"/>
    <property type="match status" value="1"/>
</dbReference>
<dbReference type="EC" id="2.7.7.65" evidence="1"/>
<dbReference type="NCBIfam" id="TIGR00254">
    <property type="entry name" value="GGDEF"/>
    <property type="match status" value="1"/>
</dbReference>
<dbReference type="SMART" id="SM00267">
    <property type="entry name" value="GGDEF"/>
    <property type="match status" value="1"/>
</dbReference>
<dbReference type="SUPFAM" id="SSF55073">
    <property type="entry name" value="Nucleotide cyclase"/>
    <property type="match status" value="1"/>
</dbReference>
<gene>
    <name evidence="4" type="ORF">OLW01_06685</name>
</gene>
<reference evidence="4" key="1">
    <citation type="submission" date="2022-10" db="EMBL/GenBank/DDBJ databases">
        <title>Catenovulum adriacola sp. nov. isolated in the Harbour of Susak.</title>
        <authorList>
            <person name="Schoch T."/>
            <person name="Reich S.J."/>
            <person name="Stoeferle S."/>
            <person name="Flaiz M."/>
            <person name="Kazda M."/>
            <person name="Riedel C.U."/>
            <person name="Duerre P."/>
        </authorList>
    </citation>
    <scope>NUCLEOTIDE SEQUENCE</scope>
    <source>
        <strain evidence="4">TS8</strain>
    </source>
</reference>
<dbReference type="InterPro" id="IPR050469">
    <property type="entry name" value="Diguanylate_Cyclase"/>
</dbReference>
<dbReference type="Gene3D" id="3.30.70.270">
    <property type="match status" value="1"/>
</dbReference>
<evidence type="ECO:0000259" key="3">
    <source>
        <dbReference type="PROSITE" id="PS50887"/>
    </source>
</evidence>
<keyword evidence="5" id="KW-1185">Reference proteome</keyword>
<dbReference type="PROSITE" id="PS50887">
    <property type="entry name" value="GGDEF"/>
    <property type="match status" value="1"/>
</dbReference>
<organism evidence="4 5">
    <name type="scientific">Catenovulum adriaticum</name>
    <dbReference type="NCBI Taxonomy" id="2984846"/>
    <lineage>
        <taxon>Bacteria</taxon>
        <taxon>Pseudomonadati</taxon>
        <taxon>Pseudomonadota</taxon>
        <taxon>Gammaproteobacteria</taxon>
        <taxon>Alteromonadales</taxon>
        <taxon>Alteromonadaceae</taxon>
        <taxon>Catenovulum</taxon>
    </lineage>
</organism>
<dbReference type="InterPro" id="IPR043128">
    <property type="entry name" value="Rev_trsase/Diguanyl_cyclase"/>
</dbReference>
<dbReference type="InterPro" id="IPR029787">
    <property type="entry name" value="Nucleotide_cyclase"/>
</dbReference>
<dbReference type="CDD" id="cd01949">
    <property type="entry name" value="GGDEF"/>
    <property type="match status" value="1"/>
</dbReference>
<sequence>MTTNTIDLLKSVANITSKQNKPAIKTALLDELENLLTFDVITLLKVESNSTKEHRHQMELVAIRYNESAITDCLETDFSSDPQVLNCVTDKHYQVGACDKYNQLTLPLLVKNQVYGVLVIYLAKLDKTLIKTIEQLTNITANLLGTIHESEIDTLTGLLNRKTLEHNLSDFFSDLKPREPHLCPSEDVHNWLVILDIDNFKLINDKYGHTYGDEVLLLFSDIMKHNFRHSDMLFRYGGEEFIVVISFVTESQVIDILERFRLAVVSYLFPQVGRVTMSAGASRINPSLHPNTVIEQADKALYFCKENGRNQVALHHQLAVKKLIEAVDIDSDIELF</sequence>
<dbReference type="Pfam" id="PF00990">
    <property type="entry name" value="GGDEF"/>
    <property type="match status" value="1"/>
</dbReference>
<evidence type="ECO:0000256" key="2">
    <source>
        <dbReference type="ARBA" id="ARBA00034247"/>
    </source>
</evidence>
<accession>A0ABY7APH9</accession>